<reference evidence="1" key="1">
    <citation type="submission" date="2015-04" db="EMBL/GenBank/DDBJ databases">
        <title>The genome sequence of the plant pathogenic Rhizarian Plasmodiophora brassicae reveals insights in its biotrophic life cycle and the origin of chitin synthesis.</title>
        <authorList>
            <person name="Schwelm A."/>
            <person name="Fogelqvist J."/>
            <person name="Knaust A."/>
            <person name="Julke S."/>
            <person name="Lilja T."/>
            <person name="Dhandapani V."/>
            <person name="Bonilla-Rosso G."/>
            <person name="Karlsson M."/>
            <person name="Shevchenko A."/>
            <person name="Choi S.R."/>
            <person name="Kim H.G."/>
            <person name="Park J.Y."/>
            <person name="Lim Y.P."/>
            <person name="Ludwig-Muller J."/>
            <person name="Dixelius C."/>
        </authorList>
    </citation>
    <scope>NUCLEOTIDE SEQUENCE</scope>
    <source>
        <tissue evidence="1">Potato root galls</tissue>
    </source>
</reference>
<accession>A0A0H5QQ09</accession>
<evidence type="ECO:0000313" key="1">
    <source>
        <dbReference type="EMBL" id="CRZ04128.1"/>
    </source>
</evidence>
<dbReference type="EMBL" id="HACM01003686">
    <property type="protein sequence ID" value="CRZ04128.1"/>
    <property type="molecule type" value="Transcribed_RNA"/>
</dbReference>
<dbReference type="AlphaFoldDB" id="A0A0H5QQ09"/>
<name>A0A0H5QQ09_9EUKA</name>
<protein>
    <submittedName>
        <fullName evidence="1">Uncharacterized protein</fullName>
    </submittedName>
</protein>
<proteinExistence type="predicted"/>
<sequence>MKFISNQWYYHPSLLYPQLDLFQHPMKLLNPYLSNHTTNFVGVRMTKLHNVTFVWLSTRKEICYEHCLAIMNFTGLVLTNGSKKFTGYAHYVEVISAKGMFDVAFLDILFCIMDPLDSVARRVGARSNFTCPETFFDTLDYAQFESLVLFQCSYPSLLL</sequence>
<organism evidence="1">
    <name type="scientific">Spongospora subterranea</name>
    <dbReference type="NCBI Taxonomy" id="70186"/>
    <lineage>
        <taxon>Eukaryota</taxon>
        <taxon>Sar</taxon>
        <taxon>Rhizaria</taxon>
        <taxon>Endomyxa</taxon>
        <taxon>Phytomyxea</taxon>
        <taxon>Plasmodiophorida</taxon>
        <taxon>Plasmodiophoridae</taxon>
        <taxon>Spongospora</taxon>
    </lineage>
</organism>